<dbReference type="PANTHER" id="PTHR33336:SF3">
    <property type="entry name" value="ABM DOMAIN-CONTAINING PROTEIN"/>
    <property type="match status" value="1"/>
</dbReference>
<dbReference type="KEGG" id="lhw:BSQ49_11405"/>
<evidence type="ECO:0000313" key="3">
    <source>
        <dbReference type="Proteomes" id="UP000314960"/>
    </source>
</evidence>
<evidence type="ECO:0000259" key="1">
    <source>
        <dbReference type="PROSITE" id="PS51725"/>
    </source>
</evidence>
<dbReference type="Gene3D" id="3.30.70.100">
    <property type="match status" value="1"/>
</dbReference>
<dbReference type="EMBL" id="CP018176">
    <property type="protein sequence ID" value="AUJ30737.1"/>
    <property type="molecule type" value="Genomic_DNA"/>
</dbReference>
<organism evidence="2 3">
    <name type="scientific">Liquorilactobacillus hordei</name>
    <dbReference type="NCBI Taxonomy" id="468911"/>
    <lineage>
        <taxon>Bacteria</taxon>
        <taxon>Bacillati</taxon>
        <taxon>Bacillota</taxon>
        <taxon>Bacilli</taxon>
        <taxon>Lactobacillales</taxon>
        <taxon>Lactobacillaceae</taxon>
        <taxon>Liquorilactobacillus</taxon>
    </lineage>
</organism>
<evidence type="ECO:0000313" key="2">
    <source>
        <dbReference type="EMBL" id="AUJ30737.1"/>
    </source>
</evidence>
<dbReference type="InterPro" id="IPR011008">
    <property type="entry name" value="Dimeric_a/b-barrel"/>
</dbReference>
<dbReference type="Proteomes" id="UP000314960">
    <property type="component" value="Chromosome"/>
</dbReference>
<dbReference type="RefSeq" id="WP_141055390.1">
    <property type="nucleotide sequence ID" value="NZ_CP018176.1"/>
</dbReference>
<dbReference type="PANTHER" id="PTHR33336">
    <property type="entry name" value="QUINOL MONOOXYGENASE YGIN-RELATED"/>
    <property type="match status" value="1"/>
</dbReference>
<dbReference type="GO" id="GO:0003824">
    <property type="term" value="F:catalytic activity"/>
    <property type="evidence" value="ECO:0007669"/>
    <property type="project" value="TreeGrafter"/>
</dbReference>
<proteinExistence type="predicted"/>
<sequence length="97" mass="11279">MVIINVLLKVIPEKREEYLTYVENLVNKSLQDEGNVFYSHFEDVYQKNQFMIVENWANQAAVEAHNKTDHLQDFLKNIGTYLVEDCKINVAVTDTKG</sequence>
<feature type="domain" description="ABM" evidence="1">
    <location>
        <begin position="2"/>
        <end position="91"/>
    </location>
</feature>
<dbReference type="SUPFAM" id="SSF54909">
    <property type="entry name" value="Dimeric alpha+beta barrel"/>
    <property type="match status" value="1"/>
</dbReference>
<dbReference type="PROSITE" id="PS51725">
    <property type="entry name" value="ABM"/>
    <property type="match status" value="1"/>
</dbReference>
<dbReference type="InterPro" id="IPR050744">
    <property type="entry name" value="AI-2_Isomerase_LsrG"/>
</dbReference>
<accession>A0A3S6QX41</accession>
<gene>
    <name evidence="2" type="ORF">BSQ49_11405</name>
</gene>
<protein>
    <recommendedName>
        <fullName evidence="1">ABM domain-containing protein</fullName>
    </recommendedName>
</protein>
<name>A0A3S6QX41_9LACO</name>
<dbReference type="InterPro" id="IPR007138">
    <property type="entry name" value="ABM_dom"/>
</dbReference>
<reference evidence="2 3" key="1">
    <citation type="submission" date="2016-11" db="EMBL/GenBank/DDBJ databases">
        <title>Interaction between Lactobacillus species and yeast in water kefir.</title>
        <authorList>
            <person name="Behr J."/>
            <person name="Xu D."/>
            <person name="Vogel R.F."/>
        </authorList>
    </citation>
    <scope>NUCLEOTIDE SEQUENCE [LARGE SCALE GENOMIC DNA]</scope>
    <source>
        <strain evidence="2 3">TMW 1.1822</strain>
    </source>
</reference>
<dbReference type="AlphaFoldDB" id="A0A3S6QX41"/>
<dbReference type="Pfam" id="PF03992">
    <property type="entry name" value="ABM"/>
    <property type="match status" value="1"/>
</dbReference>